<feature type="compositionally biased region" description="Basic and acidic residues" evidence="1">
    <location>
        <begin position="96"/>
        <end position="106"/>
    </location>
</feature>
<feature type="compositionally biased region" description="Acidic residues" evidence="1">
    <location>
        <begin position="54"/>
        <end position="73"/>
    </location>
</feature>
<dbReference type="InterPro" id="IPR019434">
    <property type="entry name" value="DUF2423"/>
</dbReference>
<dbReference type="PANTHER" id="PTHR28219:SF1">
    <property type="entry name" value="UPF0642 PROTEIN YBL028C"/>
    <property type="match status" value="1"/>
</dbReference>
<feature type="compositionally biased region" description="Polar residues" evidence="1">
    <location>
        <begin position="78"/>
        <end position="93"/>
    </location>
</feature>
<dbReference type="Pfam" id="PF10338">
    <property type="entry name" value="YBL028C_N"/>
    <property type="match status" value="1"/>
</dbReference>
<feature type="compositionally biased region" description="Basic residues" evidence="1">
    <location>
        <begin position="1"/>
        <end position="16"/>
    </location>
</feature>
<dbReference type="AlphaFoldDB" id="A0A0F7STY3"/>
<evidence type="ECO:0000313" key="3">
    <source>
        <dbReference type="EMBL" id="CED84139.1"/>
    </source>
</evidence>
<proteinExistence type="predicted"/>
<sequence length="135" mass="15044">MAKSLRSKAKRSSRRLKREEGTYAVHDAARLQRLNARLLDSNSNKDKIGKETEDKDEEDVVGDDEDKDGEEDDAKMSPTPSTTGEAKVSTSGARGSRRENWRESKGMKPRATSHGMNGKGKFVGKRKAGRPARRR</sequence>
<name>A0A0F7STY3_PHARH</name>
<reference evidence="3" key="1">
    <citation type="submission" date="2014-08" db="EMBL/GenBank/DDBJ databases">
        <authorList>
            <person name="Sharma Rahul"/>
            <person name="Thines Marco"/>
        </authorList>
    </citation>
    <scope>NUCLEOTIDE SEQUENCE</scope>
</reference>
<feature type="region of interest" description="Disordered" evidence="1">
    <location>
        <begin position="1"/>
        <end position="22"/>
    </location>
</feature>
<feature type="domain" description="DUF2423" evidence="2">
    <location>
        <begin position="1"/>
        <end position="44"/>
    </location>
</feature>
<organism evidence="3">
    <name type="scientific">Phaffia rhodozyma</name>
    <name type="common">Yeast</name>
    <name type="synonym">Xanthophyllomyces dendrorhous</name>
    <dbReference type="NCBI Taxonomy" id="264483"/>
    <lineage>
        <taxon>Eukaryota</taxon>
        <taxon>Fungi</taxon>
        <taxon>Dikarya</taxon>
        <taxon>Basidiomycota</taxon>
        <taxon>Agaricomycotina</taxon>
        <taxon>Tremellomycetes</taxon>
        <taxon>Cystofilobasidiales</taxon>
        <taxon>Mrakiaceae</taxon>
        <taxon>Phaffia</taxon>
    </lineage>
</organism>
<evidence type="ECO:0000259" key="2">
    <source>
        <dbReference type="Pfam" id="PF10338"/>
    </source>
</evidence>
<evidence type="ECO:0000256" key="1">
    <source>
        <dbReference type="SAM" id="MobiDB-lite"/>
    </source>
</evidence>
<dbReference type="GO" id="GO:0030687">
    <property type="term" value="C:preribosome, large subunit precursor"/>
    <property type="evidence" value="ECO:0007669"/>
    <property type="project" value="TreeGrafter"/>
</dbReference>
<dbReference type="PANTHER" id="PTHR28219">
    <property type="entry name" value="UPF0642 PROTEIN YBL028C"/>
    <property type="match status" value="1"/>
</dbReference>
<feature type="compositionally biased region" description="Basic and acidic residues" evidence="1">
    <location>
        <begin position="43"/>
        <end position="53"/>
    </location>
</feature>
<feature type="compositionally biased region" description="Basic residues" evidence="1">
    <location>
        <begin position="122"/>
        <end position="135"/>
    </location>
</feature>
<feature type="region of interest" description="Disordered" evidence="1">
    <location>
        <begin position="35"/>
        <end position="135"/>
    </location>
</feature>
<accession>A0A0F7STY3</accession>
<dbReference type="EMBL" id="LN483157">
    <property type="protein sequence ID" value="CED84139.1"/>
    <property type="molecule type" value="Genomic_DNA"/>
</dbReference>
<protein>
    <submittedName>
        <fullName evidence="3">Uncharacterized protein family UPF0642</fullName>
    </submittedName>
</protein>